<dbReference type="STRING" id="1824.SAMN05444423_105249"/>
<dbReference type="RefSeq" id="WP_019050510.1">
    <property type="nucleotide sequence ID" value="NZ_BAFO02000008.1"/>
</dbReference>
<protein>
    <submittedName>
        <fullName evidence="7">LysR family transcriptional regulator</fullName>
    </submittedName>
</protein>
<comment type="similarity">
    <text evidence="1">Belongs to the LysR transcriptional regulatory family.</text>
</comment>
<comment type="caution">
    <text evidence="7">The sequence shown here is derived from an EMBL/GenBank/DDBJ whole genome shotgun (WGS) entry which is preliminary data.</text>
</comment>
<dbReference type="PANTHER" id="PTHR30346">
    <property type="entry name" value="TRANSCRIPTIONAL DUAL REGULATOR HCAR-RELATED"/>
    <property type="match status" value="1"/>
</dbReference>
<keyword evidence="4" id="KW-0010">Activator</keyword>
<dbReference type="GO" id="GO:0032993">
    <property type="term" value="C:protein-DNA complex"/>
    <property type="evidence" value="ECO:0007669"/>
    <property type="project" value="TreeGrafter"/>
</dbReference>
<dbReference type="EMBL" id="BAFO02000008">
    <property type="protein sequence ID" value="GAD82252.1"/>
    <property type="molecule type" value="Genomic_DNA"/>
</dbReference>
<dbReference type="InterPro" id="IPR005119">
    <property type="entry name" value="LysR_subst-bd"/>
</dbReference>
<dbReference type="Pfam" id="PF03466">
    <property type="entry name" value="LysR_substrate"/>
    <property type="match status" value="1"/>
</dbReference>
<keyword evidence="5" id="KW-0804">Transcription</keyword>
<evidence type="ECO:0000256" key="4">
    <source>
        <dbReference type="ARBA" id="ARBA00023159"/>
    </source>
</evidence>
<gene>
    <name evidence="7" type="ORF">NCAST_08_01240</name>
</gene>
<keyword evidence="2" id="KW-0805">Transcription regulation</keyword>
<dbReference type="GO" id="GO:0003677">
    <property type="term" value="F:DNA binding"/>
    <property type="evidence" value="ECO:0007669"/>
    <property type="project" value="UniProtKB-KW"/>
</dbReference>
<dbReference type="PANTHER" id="PTHR30346:SF0">
    <property type="entry name" value="HCA OPERON TRANSCRIPTIONAL ACTIVATOR HCAR"/>
    <property type="match status" value="1"/>
</dbReference>
<evidence type="ECO:0000256" key="1">
    <source>
        <dbReference type="ARBA" id="ARBA00009437"/>
    </source>
</evidence>
<evidence type="ECO:0000313" key="7">
    <source>
        <dbReference type="EMBL" id="GAD82252.1"/>
    </source>
</evidence>
<feature type="domain" description="LysR substrate-binding" evidence="6">
    <location>
        <begin position="18"/>
        <end position="195"/>
    </location>
</feature>
<sequence>MRSLTQVRVGFSWLLPTDWFAATRARYERSGAQVSLVRSDNPATDLRNGVIDIAVARTVGRADGSIRWRPIGTEERVLAVSNRSELARSPELRWSDLAHYPLVVNTESGTTTPDCWPDPDPDRETVTCRNFDEWIELVAADRGIGAVPALATHRAPHPGVVYRRLPDIPPSTLYLGWRRTPEPSRSLRRFLDAALTDPPAVLH</sequence>
<dbReference type="GO" id="GO:0003700">
    <property type="term" value="F:DNA-binding transcription factor activity"/>
    <property type="evidence" value="ECO:0007669"/>
    <property type="project" value="TreeGrafter"/>
</dbReference>
<dbReference type="GeneID" id="91516858"/>
<dbReference type="Gene3D" id="3.40.190.10">
    <property type="entry name" value="Periplasmic binding protein-like II"/>
    <property type="match status" value="2"/>
</dbReference>
<evidence type="ECO:0000256" key="3">
    <source>
        <dbReference type="ARBA" id="ARBA00023125"/>
    </source>
</evidence>
<proteinExistence type="inferred from homology"/>
<evidence type="ECO:0000256" key="5">
    <source>
        <dbReference type="ARBA" id="ARBA00023163"/>
    </source>
</evidence>
<keyword evidence="3" id="KW-0238">DNA-binding</keyword>
<evidence type="ECO:0000256" key="2">
    <source>
        <dbReference type="ARBA" id="ARBA00023015"/>
    </source>
</evidence>
<dbReference type="Proteomes" id="UP000017048">
    <property type="component" value="Unassembled WGS sequence"/>
</dbReference>
<dbReference type="eggNOG" id="COG0583">
    <property type="taxonomic scope" value="Bacteria"/>
</dbReference>
<evidence type="ECO:0000259" key="6">
    <source>
        <dbReference type="Pfam" id="PF03466"/>
    </source>
</evidence>
<name>U5E3B7_NOCAS</name>
<dbReference type="SUPFAM" id="SSF53850">
    <property type="entry name" value="Periplasmic binding protein-like II"/>
    <property type="match status" value="1"/>
</dbReference>
<reference evidence="7 8" key="1">
    <citation type="journal article" date="2014" name="BMC Genomics">
        <title>Genome based analysis of type-I polyketide synthase and nonribosomal peptide synthetase gene clusters in seven strains of five representative Nocardia species.</title>
        <authorList>
            <person name="Komaki H."/>
            <person name="Ichikawa N."/>
            <person name="Hosoyama A."/>
            <person name="Takahashi-Nakaguchi A."/>
            <person name="Matsuzawa T."/>
            <person name="Suzuki K."/>
            <person name="Fujita N."/>
            <person name="Gonoi T."/>
        </authorList>
    </citation>
    <scope>NUCLEOTIDE SEQUENCE [LARGE SCALE GENOMIC DNA]</scope>
    <source>
        <strain evidence="7 8">NBRC 15531</strain>
    </source>
</reference>
<keyword evidence="8" id="KW-1185">Reference proteome</keyword>
<accession>U5E3B7</accession>
<organism evidence="7 8">
    <name type="scientific">Nocardia asteroides NBRC 15531</name>
    <dbReference type="NCBI Taxonomy" id="1110697"/>
    <lineage>
        <taxon>Bacteria</taxon>
        <taxon>Bacillati</taxon>
        <taxon>Actinomycetota</taxon>
        <taxon>Actinomycetes</taxon>
        <taxon>Mycobacteriales</taxon>
        <taxon>Nocardiaceae</taxon>
        <taxon>Nocardia</taxon>
    </lineage>
</organism>
<evidence type="ECO:0000313" key="8">
    <source>
        <dbReference type="Proteomes" id="UP000017048"/>
    </source>
</evidence>
<dbReference type="CDD" id="cd05466">
    <property type="entry name" value="PBP2_LTTR_substrate"/>
    <property type="match status" value="1"/>
</dbReference>
<dbReference type="AlphaFoldDB" id="U5E3B7"/>